<feature type="compositionally biased region" description="Basic and acidic residues" evidence="1">
    <location>
        <begin position="74"/>
        <end position="90"/>
    </location>
</feature>
<gene>
    <name evidence="2" type="ORF">B9K05_11815</name>
</gene>
<sequence length="118" mass="13453">MQDAVEYAWFDDGRGRATYRRVPSERTARSDLPCPMLITDTIDETQSMADGQFYTSKHALRRTYRADGNPQGKEYIEVGNDQKPHEQKRGNYVRDKNKARDSVDRAIAAVDRGEGIQA</sequence>
<evidence type="ECO:0000256" key="1">
    <source>
        <dbReference type="SAM" id="MobiDB-lite"/>
    </source>
</evidence>
<keyword evidence="3" id="KW-1185">Reference proteome</keyword>
<dbReference type="RefSeq" id="WP_095351861.1">
    <property type="nucleotide sequence ID" value="NZ_NDFO01000016.1"/>
</dbReference>
<proteinExistence type="predicted"/>
<reference evidence="2 3" key="1">
    <citation type="submission" date="2017-04" db="EMBL/GenBank/DDBJ databases">
        <title>Kefir bacterial isolates.</title>
        <authorList>
            <person name="Kim Y."/>
            <person name="Blasche S."/>
            <person name="Patil K.R."/>
        </authorList>
    </citation>
    <scope>NUCLEOTIDE SEQUENCE [LARGE SCALE GENOMIC DNA]</scope>
    <source>
        <strain evidence="2 3">KR-2</strain>
    </source>
</reference>
<comment type="caution">
    <text evidence="2">The sequence shown here is derived from an EMBL/GenBank/DDBJ whole genome shotgun (WGS) entry which is preliminary data.</text>
</comment>
<feature type="region of interest" description="Disordered" evidence="1">
    <location>
        <begin position="66"/>
        <end position="90"/>
    </location>
</feature>
<dbReference type="OrthoDB" id="7221235at2"/>
<dbReference type="AlphaFoldDB" id="A0A270B7T7"/>
<organism evidence="2 3">
    <name type="scientific">Acetobacter syzygii</name>
    <dbReference type="NCBI Taxonomy" id="146476"/>
    <lineage>
        <taxon>Bacteria</taxon>
        <taxon>Pseudomonadati</taxon>
        <taxon>Pseudomonadota</taxon>
        <taxon>Alphaproteobacteria</taxon>
        <taxon>Acetobacterales</taxon>
        <taxon>Acetobacteraceae</taxon>
        <taxon>Acetobacter</taxon>
    </lineage>
</organism>
<evidence type="ECO:0000313" key="2">
    <source>
        <dbReference type="EMBL" id="PAL21077.1"/>
    </source>
</evidence>
<accession>A0A270B7T7</accession>
<dbReference type="Proteomes" id="UP000216033">
    <property type="component" value="Unassembled WGS sequence"/>
</dbReference>
<protein>
    <submittedName>
        <fullName evidence="2">Uncharacterized protein</fullName>
    </submittedName>
</protein>
<evidence type="ECO:0000313" key="3">
    <source>
        <dbReference type="Proteomes" id="UP000216033"/>
    </source>
</evidence>
<name>A0A270B7T7_9PROT</name>
<dbReference type="EMBL" id="NDFP01000015">
    <property type="protein sequence ID" value="PAL21077.1"/>
    <property type="molecule type" value="Genomic_DNA"/>
</dbReference>